<dbReference type="PANTHER" id="PTHR33050">
    <property type="entry name" value="REVERSE TRANSCRIPTASE DOMAIN-CONTAINING PROTEIN"/>
    <property type="match status" value="1"/>
</dbReference>
<dbReference type="AlphaFoldDB" id="A0A5J4UW41"/>
<gene>
    <name evidence="2" type="ORF">EZS28_030173</name>
</gene>
<dbReference type="Gene3D" id="3.30.70.270">
    <property type="match status" value="1"/>
</dbReference>
<protein>
    <recommendedName>
        <fullName evidence="1">Reverse transcriptase domain-containing protein</fullName>
    </recommendedName>
</protein>
<accession>A0A5J4UW41</accession>
<evidence type="ECO:0000313" key="2">
    <source>
        <dbReference type="EMBL" id="KAA6374302.1"/>
    </source>
</evidence>
<dbReference type="InterPro" id="IPR052055">
    <property type="entry name" value="Hepadnavirus_pol/RT"/>
</dbReference>
<dbReference type="EMBL" id="SNRW01012081">
    <property type="protein sequence ID" value="KAA6374302.1"/>
    <property type="molecule type" value="Genomic_DNA"/>
</dbReference>
<evidence type="ECO:0000313" key="3">
    <source>
        <dbReference type="Proteomes" id="UP000324800"/>
    </source>
</evidence>
<dbReference type="PANTHER" id="PTHR33050:SF7">
    <property type="entry name" value="RIBONUCLEASE H"/>
    <property type="match status" value="1"/>
</dbReference>
<dbReference type="Proteomes" id="UP000324800">
    <property type="component" value="Unassembled WGS sequence"/>
</dbReference>
<dbReference type="SUPFAM" id="SSF56672">
    <property type="entry name" value="DNA/RNA polymerases"/>
    <property type="match status" value="1"/>
</dbReference>
<name>A0A5J4UW41_9EUKA</name>
<sequence>MLVFEFQNNHYTYRAMPFGTKHSPIHFATAMEPIMQQIRMKTEIRITNYVDDIVLLHKSKEYLKNKTQRVVNTLRYFGFTMNMERAGHNRIKQ</sequence>
<dbReference type="InterPro" id="IPR000477">
    <property type="entry name" value="RT_dom"/>
</dbReference>
<dbReference type="InterPro" id="IPR043128">
    <property type="entry name" value="Rev_trsase/Diguanyl_cyclase"/>
</dbReference>
<comment type="caution">
    <text evidence="2">The sequence shown here is derived from an EMBL/GenBank/DDBJ whole genome shotgun (WGS) entry which is preliminary data.</text>
</comment>
<organism evidence="2 3">
    <name type="scientific">Streblomastix strix</name>
    <dbReference type="NCBI Taxonomy" id="222440"/>
    <lineage>
        <taxon>Eukaryota</taxon>
        <taxon>Metamonada</taxon>
        <taxon>Preaxostyla</taxon>
        <taxon>Oxymonadida</taxon>
        <taxon>Streblomastigidae</taxon>
        <taxon>Streblomastix</taxon>
    </lineage>
</organism>
<dbReference type="Pfam" id="PF00078">
    <property type="entry name" value="RVT_1"/>
    <property type="match status" value="1"/>
</dbReference>
<feature type="domain" description="Reverse transcriptase" evidence="1">
    <location>
        <begin position="1"/>
        <end position="93"/>
    </location>
</feature>
<dbReference type="PROSITE" id="PS50878">
    <property type="entry name" value="RT_POL"/>
    <property type="match status" value="1"/>
</dbReference>
<evidence type="ECO:0000259" key="1">
    <source>
        <dbReference type="PROSITE" id="PS50878"/>
    </source>
</evidence>
<reference evidence="2 3" key="1">
    <citation type="submission" date="2019-03" db="EMBL/GenBank/DDBJ databases">
        <title>Single cell metagenomics reveals metabolic interactions within the superorganism composed of flagellate Streblomastix strix and complex community of Bacteroidetes bacteria on its surface.</title>
        <authorList>
            <person name="Treitli S.C."/>
            <person name="Kolisko M."/>
            <person name="Husnik F."/>
            <person name="Keeling P."/>
            <person name="Hampl V."/>
        </authorList>
    </citation>
    <scope>NUCLEOTIDE SEQUENCE [LARGE SCALE GENOMIC DNA]</scope>
    <source>
        <strain evidence="2">ST1C</strain>
    </source>
</reference>
<proteinExistence type="predicted"/>
<dbReference type="InterPro" id="IPR043502">
    <property type="entry name" value="DNA/RNA_pol_sf"/>
</dbReference>